<dbReference type="InterPro" id="IPR032710">
    <property type="entry name" value="NTF2-like_dom_sf"/>
</dbReference>
<evidence type="ECO:0000313" key="2">
    <source>
        <dbReference type="EMBL" id="GAA4738847.1"/>
    </source>
</evidence>
<keyword evidence="3" id="KW-1185">Reference proteome</keyword>
<dbReference type="Proteomes" id="UP001500822">
    <property type="component" value="Unassembled WGS sequence"/>
</dbReference>
<comment type="caution">
    <text evidence="2">The sequence shown here is derived from an EMBL/GenBank/DDBJ whole genome shotgun (WGS) entry which is preliminary data.</text>
</comment>
<proteinExistence type="predicted"/>
<dbReference type="Pfam" id="PF17775">
    <property type="entry name" value="YchJ_M-like"/>
    <property type="match status" value="1"/>
</dbReference>
<dbReference type="SUPFAM" id="SSF54427">
    <property type="entry name" value="NTF2-like"/>
    <property type="match status" value="1"/>
</dbReference>
<reference evidence="3" key="1">
    <citation type="journal article" date="2019" name="Int. J. Syst. Evol. Microbiol.">
        <title>The Global Catalogue of Microorganisms (GCM) 10K type strain sequencing project: providing services to taxonomists for standard genome sequencing and annotation.</title>
        <authorList>
            <consortium name="The Broad Institute Genomics Platform"/>
            <consortium name="The Broad Institute Genome Sequencing Center for Infectious Disease"/>
            <person name="Wu L."/>
            <person name="Ma J."/>
        </authorList>
    </citation>
    <scope>NUCLEOTIDE SEQUENCE [LARGE SCALE GENOMIC DNA]</scope>
    <source>
        <strain evidence="3">JCM 18077</strain>
    </source>
</reference>
<feature type="domain" description="YchJ-like middle NTF2-like" evidence="1">
    <location>
        <begin position="9"/>
        <end position="103"/>
    </location>
</feature>
<evidence type="ECO:0000259" key="1">
    <source>
        <dbReference type="Pfam" id="PF17775"/>
    </source>
</evidence>
<protein>
    <recommendedName>
        <fullName evidence="1">YchJ-like middle NTF2-like domain-containing protein</fullName>
    </recommendedName>
</protein>
<accession>A0ABP8YT10</accession>
<organism evidence="2 3">
    <name type="scientific">Gordonia alkaliphila</name>
    <dbReference type="NCBI Taxonomy" id="1053547"/>
    <lineage>
        <taxon>Bacteria</taxon>
        <taxon>Bacillati</taxon>
        <taxon>Actinomycetota</taxon>
        <taxon>Actinomycetes</taxon>
        <taxon>Mycobacteriales</taxon>
        <taxon>Gordoniaceae</taxon>
        <taxon>Gordonia</taxon>
    </lineage>
</organism>
<dbReference type="InterPro" id="IPR048469">
    <property type="entry name" value="YchJ-like_M"/>
</dbReference>
<evidence type="ECO:0000313" key="3">
    <source>
        <dbReference type="Proteomes" id="UP001500822"/>
    </source>
</evidence>
<sequence>MAGEAVAPTARALMCSRFTAFAVGDEDYLLATWHPSTRPVGVGLDPDQRWLHLAVEATAAGGPFDDRGTVEFTAVYRDANGRGRLHELSRFVREGGRWFYVDGDHD</sequence>
<gene>
    <name evidence="2" type="ORF">GCM10023217_03080</name>
</gene>
<dbReference type="Gene3D" id="3.10.450.50">
    <property type="match status" value="1"/>
</dbReference>
<name>A0ABP8YT10_9ACTN</name>
<dbReference type="EMBL" id="BAABIE010000001">
    <property type="protein sequence ID" value="GAA4738847.1"/>
    <property type="molecule type" value="Genomic_DNA"/>
</dbReference>